<proteinExistence type="inferred from homology"/>
<dbReference type="OrthoDB" id="7575400at2"/>
<comment type="similarity">
    <text evidence="1">Belongs to the barstar family.</text>
</comment>
<dbReference type="SUPFAM" id="SSF52038">
    <property type="entry name" value="Barstar-related"/>
    <property type="match status" value="1"/>
</dbReference>
<organism evidence="3 4">
    <name type="scientific">Clostridium acidisoli DSM 12555</name>
    <dbReference type="NCBI Taxonomy" id="1121291"/>
    <lineage>
        <taxon>Bacteria</taxon>
        <taxon>Bacillati</taxon>
        <taxon>Bacillota</taxon>
        <taxon>Clostridia</taxon>
        <taxon>Eubacteriales</taxon>
        <taxon>Clostridiaceae</taxon>
        <taxon>Clostridium</taxon>
    </lineage>
</organism>
<dbReference type="Pfam" id="PF01337">
    <property type="entry name" value="Barstar"/>
    <property type="match status" value="1"/>
</dbReference>
<name>A0A1W1X885_9CLOT</name>
<dbReference type="STRING" id="1121291.SAMN02745134_01002"/>
<accession>A0A1W1X885</accession>
<dbReference type="InterPro" id="IPR000468">
    <property type="entry name" value="Barstar"/>
</dbReference>
<evidence type="ECO:0000313" key="3">
    <source>
        <dbReference type="EMBL" id="SMC20037.1"/>
    </source>
</evidence>
<evidence type="ECO:0000256" key="1">
    <source>
        <dbReference type="ARBA" id="ARBA00006845"/>
    </source>
</evidence>
<dbReference type="Proteomes" id="UP000192468">
    <property type="component" value="Unassembled WGS sequence"/>
</dbReference>
<feature type="domain" description="Barstar (barnase inhibitor)" evidence="2">
    <location>
        <begin position="1"/>
        <end position="87"/>
    </location>
</feature>
<dbReference type="CDD" id="cd05142">
    <property type="entry name" value="Barstar"/>
    <property type="match status" value="1"/>
</dbReference>
<dbReference type="EMBL" id="FWXH01000002">
    <property type="protein sequence ID" value="SMC20037.1"/>
    <property type="molecule type" value="Genomic_DNA"/>
</dbReference>
<evidence type="ECO:0000259" key="2">
    <source>
        <dbReference type="Pfam" id="PF01337"/>
    </source>
</evidence>
<dbReference type="RefSeq" id="WP_084114291.1">
    <property type="nucleotide sequence ID" value="NZ_FWXH01000002.1"/>
</dbReference>
<dbReference type="InterPro" id="IPR035905">
    <property type="entry name" value="Barstar-like_sf"/>
</dbReference>
<protein>
    <submittedName>
        <fullName evidence="3">Ribonuclease inhibitor</fullName>
    </submittedName>
</protein>
<gene>
    <name evidence="3" type="ORF">SAMN02745134_01002</name>
</gene>
<keyword evidence="4" id="KW-1185">Reference proteome</keyword>
<evidence type="ECO:0000313" key="4">
    <source>
        <dbReference type="Proteomes" id="UP000192468"/>
    </source>
</evidence>
<reference evidence="3 4" key="1">
    <citation type="submission" date="2017-04" db="EMBL/GenBank/DDBJ databases">
        <authorList>
            <person name="Afonso C.L."/>
            <person name="Miller P.J."/>
            <person name="Scott M.A."/>
            <person name="Spackman E."/>
            <person name="Goraichik I."/>
            <person name="Dimitrov K.M."/>
            <person name="Suarez D.L."/>
            <person name="Swayne D.E."/>
        </authorList>
    </citation>
    <scope>NUCLEOTIDE SEQUENCE [LARGE SCALE GENOMIC DNA]</scope>
    <source>
        <strain evidence="3 4">DSM 12555</strain>
    </source>
</reference>
<dbReference type="Gene3D" id="3.30.370.10">
    <property type="entry name" value="Barstar-like"/>
    <property type="match status" value="1"/>
</dbReference>
<dbReference type="AlphaFoldDB" id="A0A1W1X885"/>
<sequence>MNIIELNGAEFKTRTELHMILKKCLDLPDYYGANLDALWDCITTDVKLPVKIVWNDFNKSKENLGDYSYSVVKLFRNACKYHKDKFTFILNE</sequence>